<proteinExistence type="predicted"/>
<feature type="non-terminal residue" evidence="1">
    <location>
        <position position="102"/>
    </location>
</feature>
<keyword evidence="2" id="KW-1185">Reference proteome</keyword>
<organism evidence="1 2">
    <name type="scientific">Microctonus hyperodae</name>
    <name type="common">Parasitoid wasp</name>
    <dbReference type="NCBI Taxonomy" id="165561"/>
    <lineage>
        <taxon>Eukaryota</taxon>
        <taxon>Metazoa</taxon>
        <taxon>Ecdysozoa</taxon>
        <taxon>Arthropoda</taxon>
        <taxon>Hexapoda</taxon>
        <taxon>Insecta</taxon>
        <taxon>Pterygota</taxon>
        <taxon>Neoptera</taxon>
        <taxon>Endopterygota</taxon>
        <taxon>Hymenoptera</taxon>
        <taxon>Apocrita</taxon>
        <taxon>Ichneumonoidea</taxon>
        <taxon>Braconidae</taxon>
        <taxon>Euphorinae</taxon>
        <taxon>Microctonus</taxon>
    </lineage>
</organism>
<protein>
    <submittedName>
        <fullName evidence="1">Uncharacterized protein</fullName>
    </submittedName>
</protein>
<dbReference type="Proteomes" id="UP001168972">
    <property type="component" value="Unassembled WGS sequence"/>
</dbReference>
<sequence>MFLGLTSNYVDVDQQLEFQHDWPRQCPQTLEHTYPIFLHPYFPPQPFVRLQKIVFSGSSDAGGTEEDCGNDRVQKFLGLDSYNNTPVLNYTYTYLVATPLQW</sequence>
<gene>
    <name evidence="1" type="ORF">PV327_001573</name>
</gene>
<evidence type="ECO:0000313" key="1">
    <source>
        <dbReference type="EMBL" id="KAK0183536.1"/>
    </source>
</evidence>
<name>A0AA39L3J5_MICHY</name>
<dbReference type="AlphaFoldDB" id="A0AA39L3J5"/>
<accession>A0AA39L3J5</accession>
<reference evidence="1" key="2">
    <citation type="submission" date="2023-03" db="EMBL/GenBank/DDBJ databases">
        <authorList>
            <person name="Inwood S.N."/>
            <person name="Skelly J.G."/>
            <person name="Guhlin J."/>
            <person name="Harrop T.W.R."/>
            <person name="Goldson S.G."/>
            <person name="Dearden P.K."/>
        </authorList>
    </citation>
    <scope>NUCLEOTIDE SEQUENCE</scope>
    <source>
        <strain evidence="1">Lincoln</strain>
        <tissue evidence="1">Whole body</tissue>
    </source>
</reference>
<comment type="caution">
    <text evidence="1">The sequence shown here is derived from an EMBL/GenBank/DDBJ whole genome shotgun (WGS) entry which is preliminary data.</text>
</comment>
<evidence type="ECO:0000313" key="2">
    <source>
        <dbReference type="Proteomes" id="UP001168972"/>
    </source>
</evidence>
<dbReference type="EMBL" id="JAQQBR010000001">
    <property type="protein sequence ID" value="KAK0183536.1"/>
    <property type="molecule type" value="Genomic_DNA"/>
</dbReference>
<reference evidence="1" key="1">
    <citation type="journal article" date="2023" name="bioRxiv">
        <title>Scaffold-level genome assemblies of two parasitoid biocontrol wasps reveal the parthenogenesis mechanism and an associated novel virus.</title>
        <authorList>
            <person name="Inwood S."/>
            <person name="Skelly J."/>
            <person name="Guhlin J."/>
            <person name="Harrop T."/>
            <person name="Goldson S."/>
            <person name="Dearden P."/>
        </authorList>
    </citation>
    <scope>NUCLEOTIDE SEQUENCE</scope>
    <source>
        <strain evidence="1">Lincoln</strain>
        <tissue evidence="1">Whole body</tissue>
    </source>
</reference>